<name>A0A557SYR6_9ARCH</name>
<evidence type="ECO:0000313" key="1">
    <source>
        <dbReference type="EMBL" id="TVP41749.1"/>
    </source>
</evidence>
<dbReference type="Proteomes" id="UP000315289">
    <property type="component" value="Unassembled WGS sequence"/>
</dbReference>
<gene>
    <name evidence="1" type="ORF">NARC_10155</name>
</gene>
<dbReference type="EMBL" id="VOAH01000001">
    <property type="protein sequence ID" value="TVP41749.1"/>
    <property type="molecule type" value="Genomic_DNA"/>
</dbReference>
<sequence>MTSLLRNHAFVLSFVFAFLASMVTSFLGDRLSYNLAFAGGNNHADDNDDDDIVASQLFHRFNALSRTVR</sequence>
<proteinExistence type="predicted"/>
<keyword evidence="2" id="KW-1185">Reference proteome</keyword>
<accession>A0A557SYR6</accession>
<evidence type="ECO:0000313" key="2">
    <source>
        <dbReference type="Proteomes" id="UP000315289"/>
    </source>
</evidence>
<dbReference type="AlphaFoldDB" id="A0A557SYR6"/>
<comment type="caution">
    <text evidence="1">The sequence shown here is derived from an EMBL/GenBank/DDBJ whole genome shotgun (WGS) entry which is preliminary data.</text>
</comment>
<reference evidence="1 2" key="1">
    <citation type="journal article" date="2019" name="Front. Microbiol.">
        <title>Ammonia Oxidation by the Arctic Terrestrial Thaumarchaeote Candidatus Nitrosocosmicus arcticus Is Stimulated by Increasing Temperatures.</title>
        <authorList>
            <person name="Alves R.J.E."/>
            <person name="Kerou M."/>
            <person name="Zappe A."/>
            <person name="Bittner R."/>
            <person name="Abby S.S."/>
            <person name="Schmidt H.A."/>
            <person name="Pfeifer K."/>
            <person name="Schleper C."/>
        </authorList>
    </citation>
    <scope>NUCLEOTIDE SEQUENCE [LARGE SCALE GENOMIC DNA]</scope>
    <source>
        <strain evidence="1 2">Kfb</strain>
    </source>
</reference>
<organism evidence="1 2">
    <name type="scientific">Candidatus Nitrosocosmicus arcticus</name>
    <dbReference type="NCBI Taxonomy" id="2035267"/>
    <lineage>
        <taxon>Archaea</taxon>
        <taxon>Nitrososphaerota</taxon>
        <taxon>Nitrososphaeria</taxon>
        <taxon>Nitrososphaerales</taxon>
        <taxon>Nitrososphaeraceae</taxon>
        <taxon>Candidatus Nitrosocosmicus</taxon>
    </lineage>
</organism>
<protein>
    <submittedName>
        <fullName evidence="1">Uncharacterized protein</fullName>
    </submittedName>
</protein>